<proteinExistence type="predicted"/>
<protein>
    <submittedName>
        <fullName evidence="2">Uncharacterized protein</fullName>
    </submittedName>
</protein>
<keyword evidence="1" id="KW-0472">Membrane</keyword>
<name>A0A5J6VKI0_9VIRU</name>
<evidence type="ECO:0000256" key="1">
    <source>
        <dbReference type="SAM" id="Phobius"/>
    </source>
</evidence>
<keyword evidence="1" id="KW-0812">Transmembrane</keyword>
<dbReference type="EMBL" id="MN448285">
    <property type="protein sequence ID" value="QFG74309.1"/>
    <property type="molecule type" value="Genomic_DNA"/>
</dbReference>
<evidence type="ECO:0000313" key="2">
    <source>
        <dbReference type="EMBL" id="QFG74309.1"/>
    </source>
</evidence>
<organism evidence="2">
    <name type="scientific">Megaviridae environmental sample</name>
    <dbReference type="NCBI Taxonomy" id="1737588"/>
    <lineage>
        <taxon>Viruses</taxon>
        <taxon>Varidnaviria</taxon>
        <taxon>Bamfordvirae</taxon>
        <taxon>Nucleocytoviricota</taxon>
        <taxon>Megaviricetes</taxon>
        <taxon>Imitervirales</taxon>
        <taxon>Mimiviridae</taxon>
        <taxon>environmental samples</taxon>
    </lineage>
</organism>
<accession>A0A5J6VKI0</accession>
<feature type="transmembrane region" description="Helical" evidence="1">
    <location>
        <begin position="37"/>
        <end position="55"/>
    </location>
</feature>
<keyword evidence="1" id="KW-1133">Transmembrane helix</keyword>
<feature type="transmembrane region" description="Helical" evidence="1">
    <location>
        <begin position="6"/>
        <end position="25"/>
    </location>
</feature>
<sequence>MIFIESIIVGLIALVVGNIFLYNIYTKEEYSKKKKKLPKLNLSFLVIGIMVHFFLETFSFNKIYCDKQCQIALKHYKELDL</sequence>
<reference evidence="2" key="1">
    <citation type="journal article" date="2019" name="Philos. Trans. R. Soc. Lond., B, Biol. Sci.">
        <title>Targeted metagenomic recovery of four divergent viruses reveals shared and distinctive characteristics of giant viruses of marine eukaryotes.</title>
        <authorList>
            <person name="Needham D.M."/>
            <person name="Poirier C."/>
            <person name="Hehenberger E."/>
            <person name="Jimenez V."/>
            <person name="Swalwell J.E."/>
            <person name="Santoro A.E."/>
            <person name="Worden A.Z."/>
        </authorList>
    </citation>
    <scope>NUCLEOTIDE SEQUENCE</scope>
    <source>
        <strain evidence="2">MPacV-611</strain>
    </source>
</reference>